<evidence type="ECO:0000256" key="1">
    <source>
        <dbReference type="ARBA" id="ARBA00023235"/>
    </source>
</evidence>
<dbReference type="InterPro" id="IPR027363">
    <property type="entry name" value="M1Pi_N"/>
</dbReference>
<reference evidence="6" key="1">
    <citation type="submission" date="2016-04" db="EMBL/GenBank/DDBJ databases">
        <authorList>
            <person name="Evans L.H."/>
            <person name="Alamgir A."/>
            <person name="Owens N."/>
            <person name="Weber N.D."/>
            <person name="Virtaneva K."/>
            <person name="Barbian K."/>
            <person name="Babar A."/>
            <person name="Rosenke K."/>
        </authorList>
    </citation>
    <scope>NUCLEOTIDE SEQUENCE</scope>
    <source>
        <strain evidence="6">86</strain>
    </source>
</reference>
<dbReference type="EC" id="5.3.1.23" evidence="5"/>
<dbReference type="Pfam" id="PF01008">
    <property type="entry name" value="IF-2B"/>
    <property type="match status" value="1"/>
</dbReference>
<dbReference type="InterPro" id="IPR011559">
    <property type="entry name" value="Initiation_fac_2B_a/b/d"/>
</dbReference>
<dbReference type="GO" id="GO:0046523">
    <property type="term" value="F:S-methyl-5-thioribose-1-phosphate isomerase activity"/>
    <property type="evidence" value="ECO:0007669"/>
    <property type="project" value="UniProtKB-UniRule"/>
</dbReference>
<keyword evidence="1 5" id="KW-0413">Isomerase</keyword>
<comment type="pathway">
    <text evidence="5">Amino-acid biosynthesis; L-methionine biosynthesis via salvage pathway; L-methionine from S-methyl-5-thio-alpha-D-ribose 1-phosphate: step 1/6.</text>
</comment>
<feature type="binding site" evidence="5">
    <location>
        <begin position="254"/>
        <end position="255"/>
    </location>
    <ligand>
        <name>substrate</name>
    </ligand>
</feature>
<evidence type="ECO:0000256" key="3">
    <source>
        <dbReference type="ARBA" id="ARBA00051169"/>
    </source>
</evidence>
<dbReference type="InterPro" id="IPR042529">
    <property type="entry name" value="IF_2B-like_C"/>
</dbReference>
<dbReference type="HAMAP" id="MF_01678">
    <property type="entry name" value="Salvage_MtnA"/>
    <property type="match status" value="1"/>
</dbReference>
<comment type="catalytic activity">
    <reaction evidence="3">
        <text>5-(methylsulfanyl)-alpha-D-ribose 1-phosphate = 5-(methylsulfanyl)-D-ribulose 1-phosphate</text>
        <dbReference type="Rhea" id="RHEA:19989"/>
        <dbReference type="ChEBI" id="CHEBI:58533"/>
        <dbReference type="ChEBI" id="CHEBI:58548"/>
        <dbReference type="EC" id="5.3.1.23"/>
    </reaction>
    <physiologicalReaction direction="left-to-right" evidence="3">
        <dbReference type="Rhea" id="RHEA:19990"/>
    </physiologicalReaction>
</comment>
<dbReference type="InterPro" id="IPR005251">
    <property type="entry name" value="IF-M1Pi"/>
</dbReference>
<organism evidence="6">
    <name type="scientific">uncultured Alphaproteobacteria bacterium</name>
    <dbReference type="NCBI Taxonomy" id="91750"/>
    <lineage>
        <taxon>Bacteria</taxon>
        <taxon>Pseudomonadati</taxon>
        <taxon>Pseudomonadota</taxon>
        <taxon>Alphaproteobacteria</taxon>
        <taxon>environmental samples</taxon>
    </lineage>
</organism>
<evidence type="ECO:0000256" key="4">
    <source>
        <dbReference type="ARBA" id="ARBA00058145"/>
    </source>
</evidence>
<feature type="binding site" evidence="5">
    <location>
        <begin position="53"/>
        <end position="55"/>
    </location>
    <ligand>
        <name>substrate</name>
    </ligand>
</feature>
<dbReference type="SUPFAM" id="SSF100950">
    <property type="entry name" value="NagB/RpiA/CoA transferase-like"/>
    <property type="match status" value="1"/>
</dbReference>
<dbReference type="InterPro" id="IPR037171">
    <property type="entry name" value="NagB/RpiA_transferase-like"/>
</dbReference>
<evidence type="ECO:0000313" key="6">
    <source>
        <dbReference type="EMBL" id="SBW03900.1"/>
    </source>
</evidence>
<feature type="binding site" evidence="5">
    <location>
        <position position="203"/>
    </location>
    <ligand>
        <name>substrate</name>
    </ligand>
</feature>
<accession>A0A212JWQ1</accession>
<dbReference type="AlphaFoldDB" id="A0A212JWQ1"/>
<dbReference type="PANTHER" id="PTHR43475">
    <property type="entry name" value="METHYLTHIORIBOSE-1-PHOSPHATE ISOMERASE"/>
    <property type="match status" value="1"/>
</dbReference>
<dbReference type="Gene3D" id="1.20.120.420">
    <property type="entry name" value="translation initiation factor eif-2b, domain 1"/>
    <property type="match status" value="1"/>
</dbReference>
<keyword evidence="5" id="KW-0486">Methionine biosynthesis</keyword>
<dbReference type="NCBIfam" id="NF004326">
    <property type="entry name" value="PRK05720.1"/>
    <property type="match status" value="1"/>
</dbReference>
<gene>
    <name evidence="5 6" type="primary">mtnA</name>
    <name evidence="6" type="ORF">KL86APRO_11783</name>
</gene>
<comment type="function">
    <text evidence="4">Catalyzes the interconversion of methylthioribose-1-phosphate (MTR-1-P) into methylthioribulose-1-phosphate (MTRu-1-P). Also catalyzes the interconversion of 5-deoxyribose 1-phosphate and 5-deoxyribulose 1-phosphate. Part of a bifunctional DHAP-shunt salvage pathway for SAM by-products.</text>
</comment>
<dbReference type="GO" id="GO:0019509">
    <property type="term" value="P:L-methionine salvage from methylthioadenosine"/>
    <property type="evidence" value="ECO:0007669"/>
    <property type="project" value="UniProtKB-UniRule"/>
</dbReference>
<dbReference type="Gene3D" id="3.40.50.10470">
    <property type="entry name" value="Translation initiation factor eif-2b, domain 2"/>
    <property type="match status" value="1"/>
</dbReference>
<evidence type="ECO:0000256" key="5">
    <source>
        <dbReference type="HAMAP-Rule" id="MF_01678"/>
    </source>
</evidence>
<dbReference type="UniPathway" id="UPA00904">
    <property type="reaction ID" value="UER00874"/>
</dbReference>
<evidence type="ECO:0000256" key="2">
    <source>
        <dbReference type="ARBA" id="ARBA00050906"/>
    </source>
</evidence>
<comment type="catalytic activity">
    <reaction evidence="2">
        <text>5-deoxy-alpha-D-ribose 1-phosphate = 5-deoxy-D-ribulose 1-phosphate</text>
        <dbReference type="Rhea" id="RHEA:61296"/>
        <dbReference type="ChEBI" id="CHEBI:58749"/>
        <dbReference type="ChEBI" id="CHEBI:144504"/>
    </reaction>
    <physiologicalReaction direction="left-to-right" evidence="2">
        <dbReference type="Rhea" id="RHEA:61297"/>
    </physiologicalReaction>
</comment>
<dbReference type="NCBIfam" id="TIGR00524">
    <property type="entry name" value="eIF-2B_rel"/>
    <property type="match status" value="1"/>
</dbReference>
<feature type="site" description="Transition state stabilizer" evidence="5">
    <location>
        <position position="164"/>
    </location>
</feature>
<comment type="similarity">
    <text evidence="5">Belongs to the EIF-2B alpha/beta/delta subunits family. MtnA subfamily.</text>
</comment>
<protein>
    <recommendedName>
        <fullName evidence="5">Methylthioribose-1-phosphate isomerase</fullName>
        <shortName evidence="5">M1Pi</shortName>
        <shortName evidence="5">MTR-1-P isomerase</shortName>
        <ecNumber evidence="5">5.3.1.23</ecNumber>
    </recommendedName>
    <alternativeName>
        <fullName evidence="5">S-methyl-5-thioribose-1-phosphate isomerase</fullName>
    </alternativeName>
</protein>
<dbReference type="NCBIfam" id="TIGR00512">
    <property type="entry name" value="salvage_mtnA"/>
    <property type="match status" value="1"/>
</dbReference>
<dbReference type="PANTHER" id="PTHR43475:SF1">
    <property type="entry name" value="METHYLTHIORIBOSE-1-PHOSPHATE ISOMERASE"/>
    <property type="match status" value="1"/>
</dbReference>
<keyword evidence="5" id="KW-0028">Amino-acid biosynthesis</keyword>
<dbReference type="InterPro" id="IPR000649">
    <property type="entry name" value="IF-2B-related"/>
</dbReference>
<feature type="active site" description="Proton donor" evidence="5">
    <location>
        <position position="244"/>
    </location>
</feature>
<sequence>MKVGGIPTRTIWPADDGKTVEIIDQTLLPHDFDVVKLATVEEAARAISTMQVRGAPLIGAAAAYGLALAMENDPSDEALAAAYEMLLATRPTAINLRWALDDARAVIARAEPNRRALAAWMRANEIADDDVEINHAIGVHGLGLLREIHGRKGGAGRLNVLTHCNAGWLATVDWGTALAPIYMAHDAGIPVHVWVDETRPRNQGASLTAWELGSHGVPHTVIADNAGGHLMQHGLVDACIVGTDRTTASGDVCNKIGTYLKALAAHDNGVPFFVALPGPTIDWTLTDGVAQIPIEQRAATEQSHIAGLAEDGTVKTVRLVPEGSACANYAFDVTPARLVTALVTERGVCAASAEGLLSLYPERNLA</sequence>
<name>A0A212JWQ1_9PROT</name>
<dbReference type="EMBL" id="FLUO01000001">
    <property type="protein sequence ID" value="SBW03900.1"/>
    <property type="molecule type" value="Genomic_DNA"/>
</dbReference>
<proteinExistence type="inferred from homology"/>
<dbReference type="FunFam" id="3.40.50.10470:FF:000006">
    <property type="entry name" value="Methylthioribose-1-phosphate isomerase"/>
    <property type="match status" value="1"/>
</dbReference>
<feature type="binding site" evidence="5">
    <location>
        <position position="90"/>
    </location>
    <ligand>
        <name>substrate</name>
    </ligand>
</feature>
<dbReference type="FunFam" id="1.20.120.420:FF:000003">
    <property type="entry name" value="Methylthioribose-1-phosphate isomerase"/>
    <property type="match status" value="1"/>
</dbReference>